<accession>A0ABX4WV59</accession>
<evidence type="ECO:0000256" key="4">
    <source>
        <dbReference type="ARBA" id="ARBA00022723"/>
    </source>
</evidence>
<reference evidence="11" key="1">
    <citation type="submission" date="2017-12" db="EMBL/GenBank/DDBJ databases">
        <title>FDA dAtabase for Regulatory Grade micrObial Sequences (FDA-ARGOS): Supporting development and validation of Infectious Disease Dx tests.</title>
        <authorList>
            <person name="Hoffmann M."/>
            <person name="Allard M."/>
            <person name="Evans P."/>
            <person name="Brown E."/>
            <person name="Tallon L.J."/>
            <person name="Sadzewicz L."/>
            <person name="Sengamalay N."/>
            <person name="Ott S."/>
            <person name="Godinez A."/>
            <person name="Nagaraj S."/>
            <person name="Vavikolanu K."/>
            <person name="Aluvathingal J."/>
            <person name="Nadendla S."/>
            <person name="Hobson J."/>
            <person name="Sichtig H."/>
        </authorList>
    </citation>
    <scope>NUCLEOTIDE SEQUENCE [LARGE SCALE GENOMIC DNA]</scope>
    <source>
        <strain evidence="11">FDAARGOS_118</strain>
    </source>
</reference>
<evidence type="ECO:0000256" key="10">
    <source>
        <dbReference type="PIRNR" id="PIRNR009407"/>
    </source>
</evidence>
<proteinExistence type="inferred from homology"/>
<sequence length="741" mass="79974">MPTEKPTIIYTITDEAPALATYSLLPIIQSFTASSGINVETRDISLAGRIIANFPEHLKEEQRIGDALAELGELAQTPEANIIKLPNISASVPQLKAAIKELQDKGYDLPNYPEEPSTYEEEAIKATYDKIKGSAVNPVLREGNSDRRAPLSVKNYAKKNPHSMGAWSSDSKSHVSSMTEKDFFGSEKSVTVNGATNVQIEFVAEDGSKKVLKKAFALQDKEIIDSAVLNKNALVAFFEKEIAEAKQQDVLLSLHMKATMMKVSDPVIFGHAVKVYYKDVFAKYGDLFAKLGVDVNNGLGDVYAKISALPQAQKEEIEAAIAAVYESQPALAMVDSDRGITNLHVPSDVIVDASMPAMLRASGQMWGPDGKQKDTKALIPDRCYAGVYQAVIDFCKEHGAFDPTTMGSVPNVGLMAQKAEEYGSHDKTFILDAAGTVKVVTTDGAVLLEQAVEEGDIFRMCQVKDAPIQDWVKLAVTRARASGAPAVFWLDENRAHDAELIKKVNAYLPNYDTAGLEIKILAPVDACKFSLERIKAGQDTISVTGNVLRDYLTDLFPILELGTSAKMLSIVPLMNGGGLFETGAGGSAPKHVQQVQKENHLRWDSLGEFLALAASLEHLSVVSGNAKAKVLADALDAATGEFLDTNKSPSRKVGELDNRGSHYYLAAYWAKALAEQTADAELAAEFAPIAKALVEQEAVIVAELNGAQGAPGDLGGYYLFDDAKTSALMRPSQSLNQVIEA</sequence>
<dbReference type="InterPro" id="IPR004436">
    <property type="entry name" value="Isocitrate_DH_NADP_mono"/>
</dbReference>
<comment type="caution">
    <text evidence="11">The sequence shown here is derived from an EMBL/GenBank/DDBJ whole genome shotgun (WGS) entry which is preliminary data.</text>
</comment>
<comment type="similarity">
    <text evidence="9 10">Belongs to the monomeric-type IDH family.</text>
</comment>
<dbReference type="PANTHER" id="PTHR36999:SF1">
    <property type="entry name" value="ISOCITRATE DEHYDROGENASE (NADP(+))"/>
    <property type="match status" value="1"/>
</dbReference>
<dbReference type="NCBIfam" id="TIGR00178">
    <property type="entry name" value="monomer_idh"/>
    <property type="match status" value="1"/>
</dbReference>
<evidence type="ECO:0000256" key="9">
    <source>
        <dbReference type="ARBA" id="ARBA00046318"/>
    </source>
</evidence>
<evidence type="ECO:0000256" key="7">
    <source>
        <dbReference type="ARBA" id="ARBA00023002"/>
    </source>
</evidence>
<evidence type="ECO:0000256" key="1">
    <source>
        <dbReference type="ARBA" id="ARBA00001946"/>
    </source>
</evidence>
<keyword evidence="6 10" id="KW-0521">NADP</keyword>
<evidence type="ECO:0000256" key="2">
    <source>
        <dbReference type="ARBA" id="ARBA00022435"/>
    </source>
</evidence>
<evidence type="ECO:0000256" key="5">
    <source>
        <dbReference type="ARBA" id="ARBA00022842"/>
    </source>
</evidence>
<keyword evidence="2 10" id="KW-0329">Glyoxylate bypass</keyword>
<dbReference type="Gene3D" id="3.40.718.10">
    <property type="entry name" value="Isopropylmalate Dehydrogenase"/>
    <property type="match status" value="2"/>
</dbReference>
<dbReference type="PANTHER" id="PTHR36999">
    <property type="entry name" value="ISOCITRATE DEHYDROGENASE [NADP]"/>
    <property type="match status" value="1"/>
</dbReference>
<evidence type="ECO:0000313" key="11">
    <source>
        <dbReference type="EMBL" id="PNM67228.1"/>
    </source>
</evidence>
<gene>
    <name evidence="11" type="ORF">AL548_013250</name>
</gene>
<evidence type="ECO:0000256" key="8">
    <source>
        <dbReference type="ARBA" id="ARBA00023554"/>
    </source>
</evidence>
<keyword evidence="7 10" id="KW-0560">Oxidoreductase</keyword>
<organism evidence="11 12">
    <name type="scientific">Vibrio vulnificus</name>
    <dbReference type="NCBI Taxonomy" id="672"/>
    <lineage>
        <taxon>Bacteria</taxon>
        <taxon>Pseudomonadati</taxon>
        <taxon>Pseudomonadota</taxon>
        <taxon>Gammaproteobacteria</taxon>
        <taxon>Vibrionales</taxon>
        <taxon>Vibrionaceae</taxon>
        <taxon>Vibrio</taxon>
    </lineage>
</organism>
<keyword evidence="5" id="KW-0460">Magnesium</keyword>
<dbReference type="Pfam" id="PF03971">
    <property type="entry name" value="IDH"/>
    <property type="match status" value="1"/>
</dbReference>
<dbReference type="EMBL" id="LOSH02000004">
    <property type="protein sequence ID" value="PNM67228.1"/>
    <property type="molecule type" value="Genomic_DNA"/>
</dbReference>
<name>A0ABX4WV59_VIBVL</name>
<dbReference type="Proteomes" id="UP000054370">
    <property type="component" value="Unassembled WGS sequence"/>
</dbReference>
<dbReference type="SUPFAM" id="SSF53659">
    <property type="entry name" value="Isocitrate/Isopropylmalate dehydrogenase-like"/>
    <property type="match status" value="1"/>
</dbReference>
<keyword evidence="4" id="KW-0479">Metal-binding</keyword>
<keyword evidence="12" id="KW-1185">Reference proteome</keyword>
<dbReference type="PIRSF" id="PIRSF009407">
    <property type="entry name" value="IDH_monmr"/>
    <property type="match status" value="1"/>
</dbReference>
<evidence type="ECO:0000256" key="6">
    <source>
        <dbReference type="ARBA" id="ARBA00022857"/>
    </source>
</evidence>
<protein>
    <recommendedName>
        <fullName evidence="10">Isocitrate dehydrogenase [NADP]</fullName>
        <ecNumber evidence="10">1.1.1.42</ecNumber>
    </recommendedName>
    <alternativeName>
        <fullName evidence="10">Oxalosuccinate decarboxylase</fullName>
    </alternativeName>
</protein>
<evidence type="ECO:0000313" key="12">
    <source>
        <dbReference type="Proteomes" id="UP000054370"/>
    </source>
</evidence>
<comment type="catalytic activity">
    <reaction evidence="8 10">
        <text>D-threo-isocitrate + NADP(+) = 2-oxoglutarate + CO2 + NADPH</text>
        <dbReference type="Rhea" id="RHEA:19629"/>
        <dbReference type="ChEBI" id="CHEBI:15562"/>
        <dbReference type="ChEBI" id="CHEBI:16526"/>
        <dbReference type="ChEBI" id="CHEBI:16810"/>
        <dbReference type="ChEBI" id="CHEBI:57783"/>
        <dbReference type="ChEBI" id="CHEBI:58349"/>
        <dbReference type="EC" id="1.1.1.42"/>
    </reaction>
</comment>
<keyword evidence="3 10" id="KW-0816">Tricarboxylic acid cycle</keyword>
<comment type="cofactor">
    <cofactor evidence="1">
        <name>Mg(2+)</name>
        <dbReference type="ChEBI" id="CHEBI:18420"/>
    </cofactor>
</comment>
<dbReference type="EC" id="1.1.1.42" evidence="10"/>
<evidence type="ECO:0000256" key="3">
    <source>
        <dbReference type="ARBA" id="ARBA00022532"/>
    </source>
</evidence>
<dbReference type="RefSeq" id="WP_039469169.1">
    <property type="nucleotide sequence ID" value="NZ_LMXV01000023.1"/>
</dbReference>